<dbReference type="GO" id="GO:1990961">
    <property type="term" value="P:xenobiotic detoxification by transmembrane export across the plasma membrane"/>
    <property type="evidence" value="ECO:0007669"/>
    <property type="project" value="InterPro"/>
</dbReference>
<dbReference type="PANTHER" id="PTHR23502">
    <property type="entry name" value="MAJOR FACILITATOR SUPERFAMILY"/>
    <property type="match status" value="1"/>
</dbReference>
<evidence type="ECO:0000256" key="5">
    <source>
        <dbReference type="ARBA" id="ARBA00022692"/>
    </source>
</evidence>
<dbReference type="Pfam" id="PF07690">
    <property type="entry name" value="MFS_1"/>
    <property type="match status" value="1"/>
</dbReference>
<dbReference type="RefSeq" id="WP_236710033.1">
    <property type="nucleotide sequence ID" value="NZ_DF967973.1"/>
</dbReference>
<dbReference type="SUPFAM" id="SSF103473">
    <property type="entry name" value="MFS general substrate transporter"/>
    <property type="match status" value="1"/>
</dbReference>
<evidence type="ECO:0000313" key="10">
    <source>
        <dbReference type="EMBL" id="GAP15934.1"/>
    </source>
</evidence>
<evidence type="ECO:0000256" key="4">
    <source>
        <dbReference type="ARBA" id="ARBA00022475"/>
    </source>
</evidence>
<evidence type="ECO:0000313" key="11">
    <source>
        <dbReference type="Proteomes" id="UP000055060"/>
    </source>
</evidence>
<accession>A0A0K8MXG0</accession>
<keyword evidence="3" id="KW-0813">Transport</keyword>
<feature type="transmembrane region" description="Helical" evidence="8">
    <location>
        <begin position="123"/>
        <end position="142"/>
    </location>
</feature>
<dbReference type="EMBL" id="DF967973">
    <property type="protein sequence ID" value="GAP15934.1"/>
    <property type="molecule type" value="Genomic_DNA"/>
</dbReference>
<evidence type="ECO:0000256" key="8">
    <source>
        <dbReference type="SAM" id="Phobius"/>
    </source>
</evidence>
<keyword evidence="6 8" id="KW-1133">Transmembrane helix</keyword>
<dbReference type="PANTHER" id="PTHR23502:SF132">
    <property type="entry name" value="POLYAMINE TRANSPORTER 2-RELATED"/>
    <property type="match status" value="1"/>
</dbReference>
<dbReference type="NCBIfam" id="TIGR00710">
    <property type="entry name" value="efflux_Bcr_CflA"/>
    <property type="match status" value="1"/>
</dbReference>
<feature type="transmembrane region" description="Helical" evidence="8">
    <location>
        <begin position="148"/>
        <end position="169"/>
    </location>
</feature>
<dbReference type="GO" id="GO:0005886">
    <property type="term" value="C:plasma membrane"/>
    <property type="evidence" value="ECO:0007669"/>
    <property type="project" value="UniProtKB-SubCell"/>
</dbReference>
<feature type="domain" description="Major facilitator superfamily (MFS) profile" evidence="9">
    <location>
        <begin position="57"/>
        <end position="441"/>
    </location>
</feature>
<comment type="subcellular location">
    <subcellularLocation>
        <location evidence="1">Cell membrane</location>
        <topology evidence="1">Multi-pass membrane protein</topology>
    </subcellularLocation>
</comment>
<proteinExistence type="inferred from homology"/>
<name>A0A0K8MXG0_9CHLR</name>
<dbReference type="AlphaFoldDB" id="A0A0K8MXG0"/>
<feature type="transmembrane region" description="Helical" evidence="8">
    <location>
        <begin position="211"/>
        <end position="230"/>
    </location>
</feature>
<keyword evidence="4" id="KW-1003">Cell membrane</keyword>
<feature type="transmembrane region" description="Helical" evidence="8">
    <location>
        <begin position="412"/>
        <end position="433"/>
    </location>
</feature>
<comment type="similarity">
    <text evidence="2">Belongs to the major facilitator superfamily. Bcr/CmlA family.</text>
</comment>
<dbReference type="InterPro" id="IPR020846">
    <property type="entry name" value="MFS_dom"/>
</dbReference>
<dbReference type="InterPro" id="IPR011701">
    <property type="entry name" value="MFS"/>
</dbReference>
<dbReference type="GO" id="GO:0042910">
    <property type="term" value="F:xenobiotic transmembrane transporter activity"/>
    <property type="evidence" value="ECO:0007669"/>
    <property type="project" value="InterPro"/>
</dbReference>
<feature type="transmembrane region" description="Helical" evidence="8">
    <location>
        <begin position="260"/>
        <end position="284"/>
    </location>
</feature>
<evidence type="ECO:0000256" key="6">
    <source>
        <dbReference type="ARBA" id="ARBA00022989"/>
    </source>
</evidence>
<keyword evidence="5 8" id="KW-0812">Transmembrane</keyword>
<gene>
    <name evidence="10" type="ORF">LARV_03729</name>
</gene>
<feature type="transmembrane region" description="Helical" evidence="8">
    <location>
        <begin position="181"/>
        <end position="205"/>
    </location>
</feature>
<feature type="transmembrane region" description="Helical" evidence="8">
    <location>
        <begin position="54"/>
        <end position="72"/>
    </location>
</feature>
<organism evidence="10">
    <name type="scientific">Longilinea arvoryzae</name>
    <dbReference type="NCBI Taxonomy" id="360412"/>
    <lineage>
        <taxon>Bacteria</taxon>
        <taxon>Bacillati</taxon>
        <taxon>Chloroflexota</taxon>
        <taxon>Anaerolineae</taxon>
        <taxon>Anaerolineales</taxon>
        <taxon>Anaerolineaceae</taxon>
        <taxon>Longilinea</taxon>
    </lineage>
</organism>
<feature type="transmembrane region" description="Helical" evidence="8">
    <location>
        <begin position="296"/>
        <end position="314"/>
    </location>
</feature>
<protein>
    <submittedName>
        <fullName evidence="10">Drug resistance transporter, Bcr/CflA subfamily</fullName>
    </submittedName>
</protein>
<dbReference type="Gene3D" id="1.20.1720.10">
    <property type="entry name" value="Multidrug resistance protein D"/>
    <property type="match status" value="1"/>
</dbReference>
<keyword evidence="7 8" id="KW-0472">Membrane</keyword>
<dbReference type="InterPro" id="IPR004812">
    <property type="entry name" value="Efflux_drug-R_Bcr/CmlA"/>
</dbReference>
<feature type="transmembrane region" description="Helical" evidence="8">
    <location>
        <begin position="326"/>
        <end position="344"/>
    </location>
</feature>
<evidence type="ECO:0000256" key="2">
    <source>
        <dbReference type="ARBA" id="ARBA00006236"/>
    </source>
</evidence>
<evidence type="ECO:0000256" key="1">
    <source>
        <dbReference type="ARBA" id="ARBA00004651"/>
    </source>
</evidence>
<evidence type="ECO:0000256" key="3">
    <source>
        <dbReference type="ARBA" id="ARBA00022448"/>
    </source>
</evidence>
<reference evidence="10" key="1">
    <citation type="submission" date="2015-07" db="EMBL/GenBank/DDBJ databases">
        <title>Draft Genome Sequences of Anaerolinea thermolimosa IMO-1, Bellilinea caldifistulae GOMI-1, Leptolinea tardivitalis YMTK-2, Levilinea saccharolytica KIBI-1,Longilinea arvoryzae KOME-1, Previously Described as Members of the Anaerolineaceae (Chloroflexi).</title>
        <authorList>
            <person name="Sekiguchi Y."/>
            <person name="Ohashi A."/>
            <person name="Matsuura N."/>
            <person name="Tourlousse M.D."/>
        </authorList>
    </citation>
    <scope>NUCLEOTIDE SEQUENCE [LARGE SCALE GENOMIC DNA]</scope>
    <source>
        <strain evidence="10">KOME-1</strain>
    </source>
</reference>
<keyword evidence="11" id="KW-1185">Reference proteome</keyword>
<dbReference type="Proteomes" id="UP000055060">
    <property type="component" value="Unassembled WGS sequence"/>
</dbReference>
<dbReference type="InterPro" id="IPR036259">
    <property type="entry name" value="MFS_trans_sf"/>
</dbReference>
<dbReference type="STRING" id="360412.LARV_03729"/>
<evidence type="ECO:0000256" key="7">
    <source>
        <dbReference type="ARBA" id="ARBA00023136"/>
    </source>
</evidence>
<feature type="transmembrane region" description="Helical" evidence="8">
    <location>
        <begin position="92"/>
        <end position="111"/>
    </location>
</feature>
<evidence type="ECO:0000259" key="9">
    <source>
        <dbReference type="PROSITE" id="PS50850"/>
    </source>
</evidence>
<sequence>MGRQILIRISQQAASISHLIDDDRISTLPRVDIGSTLTFTMEHALTVEQKSLKVPGVIFLITVLNMTAPLSTDMYMPSIPTMMAFFDTSASILNLALVGFFFFFAVGMLVFGPLSDKYGRRPVLLSGLAIYTLFSALCALSTSVWQLISFRVIEGLGAGCMVSVSTALVKDCFDVKTRGTILAIIQSMSIIAPMVAPIIGAFIARYTSWRVTFWVLFGISTTCLLVTLLLQETLPPQARYHGKPFGSIGRLIAVGKNKSFSFFLLVVAMIPTAFMAYIAVSSYIYIDFFALSETTYSLYFAINSAVLILGPILYIRANRSMATRKVVPALFTLAAVSGAAILLLGRISPLAFLLSFAPLSFCSSSIRPLSTNILLNQQDSDTGSASSLINFGNTALGSLGMVLGTLPWSNFVTGLGTIVLTCALLGLAGWILFTKSGLRLKGV</sequence>
<dbReference type="PROSITE" id="PS50850">
    <property type="entry name" value="MFS"/>
    <property type="match status" value="1"/>
</dbReference>